<evidence type="ECO:0000313" key="3">
    <source>
        <dbReference type="Proteomes" id="UP000249364"/>
    </source>
</evidence>
<feature type="transmembrane region" description="Helical" evidence="1">
    <location>
        <begin position="290"/>
        <end position="311"/>
    </location>
</feature>
<evidence type="ECO:0000313" key="2">
    <source>
        <dbReference type="EMBL" id="PZX47175.1"/>
    </source>
</evidence>
<reference evidence="2 3" key="1">
    <citation type="submission" date="2018-06" db="EMBL/GenBank/DDBJ databases">
        <title>Genomic Encyclopedia of Archaeal and Bacterial Type Strains, Phase II (KMG-II): from individual species to whole genera.</title>
        <authorList>
            <person name="Goeker M."/>
        </authorList>
    </citation>
    <scope>NUCLEOTIDE SEQUENCE [LARGE SCALE GENOMIC DNA]</scope>
    <source>
        <strain evidence="2 3">DSM 13087</strain>
    </source>
</reference>
<name>A0A2W7R9E5_9RHOB</name>
<dbReference type="InterPro" id="IPR059133">
    <property type="entry name" value="TsoY-like"/>
</dbReference>
<dbReference type="OrthoDB" id="9156251at2"/>
<protein>
    <submittedName>
        <fullName evidence="2">Uncharacterized protein</fullName>
    </submittedName>
</protein>
<feature type="transmembrane region" description="Helical" evidence="1">
    <location>
        <begin position="15"/>
        <end position="38"/>
    </location>
</feature>
<keyword evidence="1" id="KW-0472">Membrane</keyword>
<comment type="caution">
    <text evidence="2">The sequence shown here is derived from an EMBL/GenBank/DDBJ whole genome shotgun (WGS) entry which is preliminary data.</text>
</comment>
<feature type="transmembrane region" description="Helical" evidence="1">
    <location>
        <begin position="65"/>
        <end position="86"/>
    </location>
</feature>
<dbReference type="EMBL" id="QKZQ01000002">
    <property type="protein sequence ID" value="PZX47175.1"/>
    <property type="molecule type" value="Genomic_DNA"/>
</dbReference>
<dbReference type="STRING" id="121821.GCA_001870675_02753"/>
<feature type="transmembrane region" description="Helical" evidence="1">
    <location>
        <begin position="112"/>
        <end position="137"/>
    </location>
</feature>
<accession>A0A2W7R9E5</accession>
<feature type="transmembrane region" description="Helical" evidence="1">
    <location>
        <begin position="143"/>
        <end position="163"/>
    </location>
</feature>
<feature type="transmembrane region" description="Helical" evidence="1">
    <location>
        <begin position="363"/>
        <end position="384"/>
    </location>
</feature>
<feature type="transmembrane region" description="Helical" evidence="1">
    <location>
        <begin position="331"/>
        <end position="348"/>
    </location>
</feature>
<organism evidence="2 3">
    <name type="scientific">Roseinatronobacter thiooxidans</name>
    <dbReference type="NCBI Taxonomy" id="121821"/>
    <lineage>
        <taxon>Bacteria</taxon>
        <taxon>Pseudomonadati</taxon>
        <taxon>Pseudomonadota</taxon>
        <taxon>Alphaproteobacteria</taxon>
        <taxon>Rhodobacterales</taxon>
        <taxon>Paracoccaceae</taxon>
        <taxon>Roseinatronobacter</taxon>
    </lineage>
</organism>
<dbReference type="NCBIfam" id="NF047644">
    <property type="entry name" value="TsoY_fam"/>
    <property type="match status" value="1"/>
</dbReference>
<keyword evidence="3" id="KW-1185">Reference proteome</keyword>
<dbReference type="RefSeq" id="WP_071470518.1">
    <property type="nucleotide sequence ID" value="NZ_MEHT01000044.1"/>
</dbReference>
<gene>
    <name evidence="2" type="ORF">LY56_00470</name>
</gene>
<dbReference type="Proteomes" id="UP000249364">
    <property type="component" value="Unassembled WGS sequence"/>
</dbReference>
<keyword evidence="1" id="KW-1133">Transmembrane helix</keyword>
<dbReference type="AlphaFoldDB" id="A0A2W7R9E5"/>
<feature type="transmembrane region" description="Helical" evidence="1">
    <location>
        <begin position="212"/>
        <end position="239"/>
    </location>
</feature>
<proteinExistence type="predicted"/>
<evidence type="ECO:0000256" key="1">
    <source>
        <dbReference type="SAM" id="Phobius"/>
    </source>
</evidence>
<keyword evidence="1" id="KW-0812">Transmembrane</keyword>
<sequence>MSHHPTRPSDSYSPLYFLASLGAGGLAVTFFMWLMHWIPHPGKTVPVFEDITAAFSAGSTLTQGMIGVAMIGIAGFSFLNLKLLVWNLRRFSAWSKTEGFAKFSKTNAQSQVMAMPLALAMSVNVLFILGMVFVPGLWSVVEYLFPLALVAFIAIGVYAFKLYGGFLGRVLTEGGFNCAANNNFGQVLPAFAFAMVGVGLAAPAALSTVPALSGLGLVLSTFFLMTSGLIAVVAMILGLRSMMENGANPETAPTLSIIVPLLAVLGILSLRQSHGLGAHFGSEAMAGETLVMLTRFLSVQVLFLLFAGLILIRQGYAKRFVFGTETSPGSYALVCPGVGFAVLMHFFVNKGLVDAGLIVKFGAGYWALTAVALASQVAMIWLVLHLNRRHFGAPRSAIAVAAE</sequence>
<feature type="transmembrane region" description="Helical" evidence="1">
    <location>
        <begin position="251"/>
        <end position="270"/>
    </location>
</feature>
<feature type="transmembrane region" description="Helical" evidence="1">
    <location>
        <begin position="184"/>
        <end position="206"/>
    </location>
</feature>